<sequence>MKDKWPLAEDLWPSEWQPSDVPIDEPLAEGKEEEDETETETLDQQLEKRAVVSTSGEGSLERVVTEGEKTVAEQSTMPTCQMSSSTVEFDRGEEPLMNEPKLAEFSLADLLSDRMVSLVKYLDGKMAKYSVPTYASGSYVELVRKRTKATGSNC</sequence>
<keyword evidence="3" id="KW-1185">Reference proteome</keyword>
<feature type="compositionally biased region" description="Polar residues" evidence="1">
    <location>
        <begin position="72"/>
        <end position="85"/>
    </location>
</feature>
<evidence type="ECO:0000313" key="3">
    <source>
        <dbReference type="Proteomes" id="UP000077202"/>
    </source>
</evidence>
<reference evidence="2" key="1">
    <citation type="submission" date="2016-03" db="EMBL/GenBank/DDBJ databases">
        <title>Mechanisms controlling the formation of the plant cell surface in tip-growing cells are functionally conserved among land plants.</title>
        <authorList>
            <person name="Honkanen S."/>
            <person name="Jones V.A."/>
            <person name="Morieri G."/>
            <person name="Champion C."/>
            <person name="Hetherington A.J."/>
            <person name="Kelly S."/>
            <person name="Saint-Marcoux D."/>
            <person name="Proust H."/>
            <person name="Prescott H."/>
            <person name="Dolan L."/>
        </authorList>
    </citation>
    <scope>NUCLEOTIDE SEQUENCE [LARGE SCALE GENOMIC DNA]</scope>
    <source>
        <tissue evidence="2">Whole gametophyte</tissue>
    </source>
</reference>
<feature type="region of interest" description="Disordered" evidence="1">
    <location>
        <begin position="1"/>
        <end position="85"/>
    </location>
</feature>
<evidence type="ECO:0000313" key="2">
    <source>
        <dbReference type="EMBL" id="OAE23328.1"/>
    </source>
</evidence>
<dbReference type="AlphaFoldDB" id="A0A176VR03"/>
<gene>
    <name evidence="2" type="ORF">AXG93_479s1010</name>
</gene>
<comment type="caution">
    <text evidence="2">The sequence shown here is derived from an EMBL/GenBank/DDBJ whole genome shotgun (WGS) entry which is preliminary data.</text>
</comment>
<protein>
    <submittedName>
        <fullName evidence="2">Uncharacterized protein</fullName>
    </submittedName>
</protein>
<organism evidence="2 3">
    <name type="scientific">Marchantia polymorpha subsp. ruderalis</name>
    <dbReference type="NCBI Taxonomy" id="1480154"/>
    <lineage>
        <taxon>Eukaryota</taxon>
        <taxon>Viridiplantae</taxon>
        <taxon>Streptophyta</taxon>
        <taxon>Embryophyta</taxon>
        <taxon>Marchantiophyta</taxon>
        <taxon>Marchantiopsida</taxon>
        <taxon>Marchantiidae</taxon>
        <taxon>Marchantiales</taxon>
        <taxon>Marchantiaceae</taxon>
        <taxon>Marchantia</taxon>
    </lineage>
</organism>
<dbReference type="Proteomes" id="UP000077202">
    <property type="component" value="Unassembled WGS sequence"/>
</dbReference>
<feature type="compositionally biased region" description="Acidic residues" evidence="1">
    <location>
        <begin position="22"/>
        <end position="41"/>
    </location>
</feature>
<evidence type="ECO:0000256" key="1">
    <source>
        <dbReference type="SAM" id="MobiDB-lite"/>
    </source>
</evidence>
<proteinExistence type="predicted"/>
<accession>A0A176VR03</accession>
<dbReference type="EMBL" id="LVLJ01002867">
    <property type="protein sequence ID" value="OAE23328.1"/>
    <property type="molecule type" value="Genomic_DNA"/>
</dbReference>
<feature type="compositionally biased region" description="Basic and acidic residues" evidence="1">
    <location>
        <begin position="59"/>
        <end position="71"/>
    </location>
</feature>
<name>A0A176VR03_MARPO</name>